<dbReference type="Proteomes" id="UP000663419">
    <property type="component" value="Chromosome 4"/>
</dbReference>
<feature type="compositionally biased region" description="Polar residues" evidence="1">
    <location>
        <begin position="83"/>
        <end position="94"/>
    </location>
</feature>
<sequence length="103" mass="11287">MAKEEAAKADRDATLKLFPTCRLSRTQTTPQQSNRFTSRLGAKESQVIALCRQHNTKYAHSATSPTTCPPPQRQPPTSAGLETPQSNLPIQPQLQPAGARTYL</sequence>
<reference evidence="2" key="1">
    <citation type="submission" date="2021-01" db="EMBL/GenBank/DDBJ databases">
        <title>Chromosome-level genome assembly of a human fungal pathogen reveals clustering of transcriptionally co-regulated genes.</title>
        <authorList>
            <person name="Voorhies M."/>
            <person name="Cohen S."/>
            <person name="Shea T.P."/>
            <person name="Petrus S."/>
            <person name="Munoz J.F."/>
            <person name="Poplawski S."/>
            <person name="Goldman W.E."/>
            <person name="Michael T."/>
            <person name="Cuomo C.A."/>
            <person name="Sil A."/>
            <person name="Beyhan S."/>
        </authorList>
    </citation>
    <scope>NUCLEOTIDE SEQUENCE</scope>
    <source>
        <strain evidence="2">H88</strain>
    </source>
</reference>
<protein>
    <submittedName>
        <fullName evidence="2">Uncharacterized protein</fullName>
    </submittedName>
</protein>
<accession>A0A8A1LRA5</accession>
<evidence type="ECO:0000313" key="2">
    <source>
        <dbReference type="EMBL" id="QSS55645.1"/>
    </source>
</evidence>
<dbReference type="AlphaFoldDB" id="A0A8A1LRA5"/>
<dbReference type="EMBL" id="CP069105">
    <property type="protein sequence ID" value="QSS55645.1"/>
    <property type="molecule type" value="Genomic_DNA"/>
</dbReference>
<feature type="region of interest" description="Disordered" evidence="1">
    <location>
        <begin position="58"/>
        <end position="103"/>
    </location>
</feature>
<evidence type="ECO:0000313" key="3">
    <source>
        <dbReference type="Proteomes" id="UP000663419"/>
    </source>
</evidence>
<proteinExistence type="predicted"/>
<gene>
    <name evidence="2" type="ORF">I7I53_03585</name>
</gene>
<name>A0A8A1LRA5_AJEC8</name>
<evidence type="ECO:0000256" key="1">
    <source>
        <dbReference type="SAM" id="MobiDB-lite"/>
    </source>
</evidence>
<organism evidence="2 3">
    <name type="scientific">Ajellomyces capsulatus (strain H88)</name>
    <name type="common">Darling's disease fungus</name>
    <name type="synonym">Histoplasma capsulatum</name>
    <dbReference type="NCBI Taxonomy" id="544711"/>
    <lineage>
        <taxon>Eukaryota</taxon>
        <taxon>Fungi</taxon>
        <taxon>Dikarya</taxon>
        <taxon>Ascomycota</taxon>
        <taxon>Pezizomycotina</taxon>
        <taxon>Eurotiomycetes</taxon>
        <taxon>Eurotiomycetidae</taxon>
        <taxon>Onygenales</taxon>
        <taxon>Ajellomycetaceae</taxon>
        <taxon>Histoplasma</taxon>
    </lineage>
</organism>
<dbReference type="VEuPathDB" id="FungiDB:I7I53_03585"/>